<comment type="caution">
    <text evidence="2">The sequence shown here is derived from an EMBL/GenBank/DDBJ whole genome shotgun (WGS) entry which is preliminary data.</text>
</comment>
<dbReference type="AlphaFoldDB" id="A0AAV4ZJH3"/>
<feature type="signal peptide" evidence="1">
    <location>
        <begin position="1"/>
        <end position="34"/>
    </location>
</feature>
<gene>
    <name evidence="2" type="ORF">BHAOGJBA_1478</name>
</gene>
<evidence type="ECO:0000313" key="2">
    <source>
        <dbReference type="EMBL" id="GJD87971.1"/>
    </source>
</evidence>
<name>A0AAV4ZJH3_9HYPH</name>
<reference evidence="2" key="1">
    <citation type="journal article" date="2016" name="Front. Microbiol.">
        <title>Genome Sequence of the Piezophilic, Mesophilic Sulfate-Reducing Bacterium Desulfovibrio indicus J2T.</title>
        <authorList>
            <person name="Cao J."/>
            <person name="Maignien L."/>
            <person name="Shao Z."/>
            <person name="Alain K."/>
            <person name="Jebbar M."/>
        </authorList>
    </citation>
    <scope>NUCLEOTIDE SEQUENCE</scope>
    <source>
        <strain evidence="2">DSM 16372</strain>
    </source>
</reference>
<proteinExistence type="predicted"/>
<protein>
    <submittedName>
        <fullName evidence="2">Uncharacterized protein</fullName>
    </submittedName>
</protein>
<accession>A0AAV4ZJH3</accession>
<organism evidence="2 3">
    <name type="scientific">Methylobacterium hispanicum</name>
    <dbReference type="NCBI Taxonomy" id="270350"/>
    <lineage>
        <taxon>Bacteria</taxon>
        <taxon>Pseudomonadati</taxon>
        <taxon>Pseudomonadota</taxon>
        <taxon>Alphaproteobacteria</taxon>
        <taxon>Hyphomicrobiales</taxon>
        <taxon>Methylobacteriaceae</taxon>
        <taxon>Methylobacterium</taxon>
    </lineage>
</organism>
<sequence>MAQSSNSTVWRVNMKRIVLASATLLLLAASPAMAMSCCGGGKGKGAMMCGKAGPKGGMAMNHGATKGKKGSCCCEGMSMNMTKRG</sequence>
<evidence type="ECO:0000256" key="1">
    <source>
        <dbReference type="SAM" id="SignalP"/>
    </source>
</evidence>
<dbReference type="Proteomes" id="UP001055247">
    <property type="component" value="Unassembled WGS sequence"/>
</dbReference>
<keyword evidence="1" id="KW-0732">Signal</keyword>
<dbReference type="EMBL" id="BPQO01000005">
    <property type="protein sequence ID" value="GJD87971.1"/>
    <property type="molecule type" value="Genomic_DNA"/>
</dbReference>
<evidence type="ECO:0000313" key="3">
    <source>
        <dbReference type="Proteomes" id="UP001055247"/>
    </source>
</evidence>
<keyword evidence="3" id="KW-1185">Reference proteome</keyword>
<feature type="chain" id="PRO_5043371806" evidence="1">
    <location>
        <begin position="35"/>
        <end position="85"/>
    </location>
</feature>
<reference evidence="2" key="2">
    <citation type="submission" date="2021-08" db="EMBL/GenBank/DDBJ databases">
        <authorList>
            <person name="Tani A."/>
            <person name="Ola A."/>
            <person name="Ogura Y."/>
            <person name="Katsura K."/>
            <person name="Hayashi T."/>
        </authorList>
    </citation>
    <scope>NUCLEOTIDE SEQUENCE</scope>
    <source>
        <strain evidence="2">DSM 16372</strain>
    </source>
</reference>